<name>A0ACB6R6E8_9PLEO</name>
<evidence type="ECO:0000313" key="2">
    <source>
        <dbReference type="Proteomes" id="UP000799755"/>
    </source>
</evidence>
<sequence>MTWTKDNHRFKESYTQSPSLTIVQALLISAQRQKITTVLGVLSIYCVQKSGNFLAFLGSFFPPPKLYRRSES</sequence>
<gene>
    <name evidence="1" type="ORF">BDR25DRAFT_351629</name>
</gene>
<organism evidence="1 2">
    <name type="scientific">Lindgomyces ingoldianus</name>
    <dbReference type="NCBI Taxonomy" id="673940"/>
    <lineage>
        <taxon>Eukaryota</taxon>
        <taxon>Fungi</taxon>
        <taxon>Dikarya</taxon>
        <taxon>Ascomycota</taxon>
        <taxon>Pezizomycotina</taxon>
        <taxon>Dothideomycetes</taxon>
        <taxon>Pleosporomycetidae</taxon>
        <taxon>Pleosporales</taxon>
        <taxon>Lindgomycetaceae</taxon>
        <taxon>Lindgomyces</taxon>
    </lineage>
</organism>
<proteinExistence type="predicted"/>
<comment type="caution">
    <text evidence="1">The sequence shown here is derived from an EMBL/GenBank/DDBJ whole genome shotgun (WGS) entry which is preliminary data.</text>
</comment>
<reference evidence="1" key="1">
    <citation type="journal article" date="2020" name="Stud. Mycol.">
        <title>101 Dothideomycetes genomes: a test case for predicting lifestyles and emergence of pathogens.</title>
        <authorList>
            <person name="Haridas S."/>
            <person name="Albert R."/>
            <person name="Binder M."/>
            <person name="Bloem J."/>
            <person name="Labutti K."/>
            <person name="Salamov A."/>
            <person name="Andreopoulos B."/>
            <person name="Baker S."/>
            <person name="Barry K."/>
            <person name="Bills G."/>
            <person name="Bluhm B."/>
            <person name="Cannon C."/>
            <person name="Castanera R."/>
            <person name="Culley D."/>
            <person name="Daum C."/>
            <person name="Ezra D."/>
            <person name="Gonzalez J."/>
            <person name="Henrissat B."/>
            <person name="Kuo A."/>
            <person name="Liang C."/>
            <person name="Lipzen A."/>
            <person name="Lutzoni F."/>
            <person name="Magnuson J."/>
            <person name="Mondo S."/>
            <person name="Nolan M."/>
            <person name="Ohm R."/>
            <person name="Pangilinan J."/>
            <person name="Park H.-J."/>
            <person name="Ramirez L."/>
            <person name="Alfaro M."/>
            <person name="Sun H."/>
            <person name="Tritt A."/>
            <person name="Yoshinaga Y."/>
            <person name="Zwiers L.-H."/>
            <person name="Turgeon B."/>
            <person name="Goodwin S."/>
            <person name="Spatafora J."/>
            <person name="Crous P."/>
            <person name="Grigoriev I."/>
        </authorList>
    </citation>
    <scope>NUCLEOTIDE SEQUENCE</scope>
    <source>
        <strain evidence="1">ATCC 200398</strain>
    </source>
</reference>
<dbReference type="Proteomes" id="UP000799755">
    <property type="component" value="Unassembled WGS sequence"/>
</dbReference>
<evidence type="ECO:0000313" key="1">
    <source>
        <dbReference type="EMBL" id="KAF2474087.1"/>
    </source>
</evidence>
<dbReference type="EMBL" id="MU003498">
    <property type="protein sequence ID" value="KAF2474087.1"/>
    <property type="molecule type" value="Genomic_DNA"/>
</dbReference>
<keyword evidence="2" id="KW-1185">Reference proteome</keyword>
<protein>
    <submittedName>
        <fullName evidence="1">Uncharacterized protein</fullName>
    </submittedName>
</protein>
<accession>A0ACB6R6E8</accession>